<reference evidence="1" key="1">
    <citation type="submission" date="2023-10" db="EMBL/GenBank/DDBJ databases">
        <authorList>
            <person name="Domelevo Entfellner J.-B."/>
        </authorList>
    </citation>
    <scope>NUCLEOTIDE SEQUENCE</scope>
</reference>
<proteinExistence type="predicted"/>
<dbReference type="Gramene" id="rna-AYBTSS11_LOCUS19378">
    <property type="protein sequence ID" value="CAJ1962684.1"/>
    <property type="gene ID" value="gene-AYBTSS11_LOCUS19378"/>
</dbReference>
<organism evidence="1 2">
    <name type="scientific">Sphenostylis stenocarpa</name>
    <dbReference type="NCBI Taxonomy" id="92480"/>
    <lineage>
        <taxon>Eukaryota</taxon>
        <taxon>Viridiplantae</taxon>
        <taxon>Streptophyta</taxon>
        <taxon>Embryophyta</taxon>
        <taxon>Tracheophyta</taxon>
        <taxon>Spermatophyta</taxon>
        <taxon>Magnoliopsida</taxon>
        <taxon>eudicotyledons</taxon>
        <taxon>Gunneridae</taxon>
        <taxon>Pentapetalae</taxon>
        <taxon>rosids</taxon>
        <taxon>fabids</taxon>
        <taxon>Fabales</taxon>
        <taxon>Fabaceae</taxon>
        <taxon>Papilionoideae</taxon>
        <taxon>50 kb inversion clade</taxon>
        <taxon>NPAAA clade</taxon>
        <taxon>indigoferoid/millettioid clade</taxon>
        <taxon>Phaseoleae</taxon>
        <taxon>Sphenostylis</taxon>
    </lineage>
</organism>
<accession>A0AA86TDN5</accession>
<name>A0AA86TDN5_9FABA</name>
<dbReference type="EMBL" id="OY731403">
    <property type="protein sequence ID" value="CAJ1962684.1"/>
    <property type="molecule type" value="Genomic_DNA"/>
</dbReference>
<gene>
    <name evidence="1" type="ORF">AYBTSS11_LOCUS19378</name>
</gene>
<sequence>MGNCMACHSQPKTHSRYPLIEGKESEVDTPVAVEQSASNKRYIVVRTKLQHGEVYQLAPIMLQSDKPLVPCRTTNNRKLKTRSVKIVVTAEELELLLRGSNKFQIQHRVARVRRSYGLRGCQKWFPSLPTIQEVHNY</sequence>
<evidence type="ECO:0000313" key="1">
    <source>
        <dbReference type="EMBL" id="CAJ1962684.1"/>
    </source>
</evidence>
<dbReference type="AlphaFoldDB" id="A0AA86TDN5"/>
<keyword evidence="2" id="KW-1185">Reference proteome</keyword>
<dbReference type="Proteomes" id="UP001189624">
    <property type="component" value="Chromosome 6"/>
</dbReference>
<evidence type="ECO:0000313" key="2">
    <source>
        <dbReference type="Proteomes" id="UP001189624"/>
    </source>
</evidence>
<protein>
    <submittedName>
        <fullName evidence="1">Uncharacterized protein</fullName>
    </submittedName>
</protein>